<protein>
    <submittedName>
        <fullName evidence="1">Uncharacterized protein</fullName>
    </submittedName>
</protein>
<accession>A0A8S5LQI1</accession>
<proteinExistence type="predicted"/>
<reference evidence="1" key="1">
    <citation type="journal article" date="2021" name="Proc. Natl. Acad. Sci. U.S.A.">
        <title>A Catalog of Tens of Thousands of Viruses from Human Metagenomes Reveals Hidden Associations with Chronic Diseases.</title>
        <authorList>
            <person name="Tisza M.J."/>
            <person name="Buck C.B."/>
        </authorList>
    </citation>
    <scope>NUCLEOTIDE SEQUENCE</scope>
    <source>
        <strain evidence="1">CtTC45</strain>
    </source>
</reference>
<sequence>MSGMEAMYKLLTRNFLERRLIHNYFFIFWYLYYY</sequence>
<organism evidence="1">
    <name type="scientific">Siphoviridae sp. ctTC45</name>
    <dbReference type="NCBI Taxonomy" id="2827573"/>
    <lineage>
        <taxon>Viruses</taxon>
        <taxon>Duplodnaviria</taxon>
        <taxon>Heunggongvirae</taxon>
        <taxon>Uroviricota</taxon>
        <taxon>Caudoviricetes</taxon>
    </lineage>
</organism>
<evidence type="ECO:0000313" key="1">
    <source>
        <dbReference type="EMBL" id="DAD72198.1"/>
    </source>
</evidence>
<dbReference type="EMBL" id="BK015895">
    <property type="protein sequence ID" value="DAD72198.1"/>
    <property type="molecule type" value="Genomic_DNA"/>
</dbReference>
<name>A0A8S5LQI1_9CAUD</name>